<dbReference type="Pfam" id="PF01529">
    <property type="entry name" value="DHHC"/>
    <property type="match status" value="1"/>
</dbReference>
<evidence type="ECO:0000256" key="6">
    <source>
        <dbReference type="ARBA" id="ARBA00023139"/>
    </source>
</evidence>
<dbReference type="GO" id="GO:0016020">
    <property type="term" value="C:membrane"/>
    <property type="evidence" value="ECO:0007669"/>
    <property type="project" value="UniProtKB-SubCell"/>
</dbReference>
<dbReference type="InterPro" id="IPR001594">
    <property type="entry name" value="Palmitoyltrfase_DHHC"/>
</dbReference>
<keyword evidence="8 10" id="KW-0012">Acyltransferase</keyword>
<keyword evidence="3 10" id="KW-0812">Transmembrane</keyword>
<dbReference type="EC" id="2.3.1.225" evidence="10"/>
<dbReference type="EMBL" id="JAYKXP010000008">
    <property type="protein sequence ID" value="KAK7054696.1"/>
    <property type="molecule type" value="Genomic_DNA"/>
</dbReference>
<dbReference type="GO" id="GO:0019706">
    <property type="term" value="F:protein-cysteine S-palmitoyltransferase activity"/>
    <property type="evidence" value="ECO:0007669"/>
    <property type="project" value="UniProtKB-EC"/>
</dbReference>
<dbReference type="InterPro" id="IPR039859">
    <property type="entry name" value="PFA4/ZDH16/20/ERF2-like"/>
</dbReference>
<feature type="region of interest" description="Disordered" evidence="11">
    <location>
        <begin position="1"/>
        <end position="77"/>
    </location>
</feature>
<dbReference type="PANTHER" id="PTHR22883:SF488">
    <property type="entry name" value="PALMITOYLTRANSFERASE"/>
    <property type="match status" value="1"/>
</dbReference>
<dbReference type="PANTHER" id="PTHR22883">
    <property type="entry name" value="ZINC FINGER DHHC DOMAIN CONTAINING PROTEIN"/>
    <property type="match status" value="1"/>
</dbReference>
<sequence>MSMDDSGSRNVEQSFDEDERPGTSSSNNVGGATKEAAIPQAALGEETDDEINFGHRRSRYKSEGSHSSGSPIPSPNARTRQIEMQRRPAAHASLATVPMVDPKTNKPMRNYQLHPSRNRFFFGGRLLTGGDSPWAFIFCFTIMLVIAGLWFGATCPWWWRNEGPGGKVLVIIGAYIAAIVITSMLTAATMDPGILPRNLDPDPPYPANSPSDGGVRAPMPRDLKVRSDVVRVKYCPTCKTYRPPRSSHCKMCDNCIDACDHHCQWVNNCVGRRNYTTFFVLLLSATVALILIICTTALHLYLLTQREHISFRKAIGRREGAGSAAAFALSVLVIWPVAALFSYHVRLLLLNVTTIEQPQEGATGKLLPSAFDWVLSHYRDTHAVVWTPFEGGSKVRLLRAQDSGYGVLLHFL</sequence>
<organism evidence="13 14">
    <name type="scientific">Paramarasmius palmivorus</name>
    <dbReference type="NCBI Taxonomy" id="297713"/>
    <lineage>
        <taxon>Eukaryota</taxon>
        <taxon>Fungi</taxon>
        <taxon>Dikarya</taxon>
        <taxon>Basidiomycota</taxon>
        <taxon>Agaricomycotina</taxon>
        <taxon>Agaricomycetes</taxon>
        <taxon>Agaricomycetidae</taxon>
        <taxon>Agaricales</taxon>
        <taxon>Marasmiineae</taxon>
        <taxon>Marasmiaceae</taxon>
        <taxon>Paramarasmius</taxon>
    </lineage>
</organism>
<comment type="similarity">
    <text evidence="10">Belongs to the DHHC palmitoyltransferase family.</text>
</comment>
<comment type="catalytic activity">
    <reaction evidence="9 10">
        <text>L-cysteinyl-[protein] + hexadecanoyl-CoA = S-hexadecanoyl-L-cysteinyl-[protein] + CoA</text>
        <dbReference type="Rhea" id="RHEA:36683"/>
        <dbReference type="Rhea" id="RHEA-COMP:10131"/>
        <dbReference type="Rhea" id="RHEA-COMP:11032"/>
        <dbReference type="ChEBI" id="CHEBI:29950"/>
        <dbReference type="ChEBI" id="CHEBI:57287"/>
        <dbReference type="ChEBI" id="CHEBI:57379"/>
        <dbReference type="ChEBI" id="CHEBI:74151"/>
        <dbReference type="EC" id="2.3.1.225"/>
    </reaction>
</comment>
<evidence type="ECO:0000259" key="12">
    <source>
        <dbReference type="Pfam" id="PF01529"/>
    </source>
</evidence>
<reference evidence="13 14" key="1">
    <citation type="submission" date="2024-01" db="EMBL/GenBank/DDBJ databases">
        <title>A draft genome for a cacao thread blight-causing isolate of Paramarasmius palmivorus.</title>
        <authorList>
            <person name="Baruah I.K."/>
            <person name="Bukari Y."/>
            <person name="Amoako-Attah I."/>
            <person name="Meinhardt L.W."/>
            <person name="Bailey B.A."/>
            <person name="Cohen S.P."/>
        </authorList>
    </citation>
    <scope>NUCLEOTIDE SEQUENCE [LARGE SCALE GENOMIC DNA]</scope>
    <source>
        <strain evidence="13 14">GH-12</strain>
    </source>
</reference>
<keyword evidence="6" id="KW-0564">Palmitate</keyword>
<evidence type="ECO:0000256" key="4">
    <source>
        <dbReference type="ARBA" id="ARBA00022989"/>
    </source>
</evidence>
<evidence type="ECO:0000256" key="10">
    <source>
        <dbReference type="RuleBase" id="RU079119"/>
    </source>
</evidence>
<evidence type="ECO:0000256" key="1">
    <source>
        <dbReference type="ARBA" id="ARBA00004141"/>
    </source>
</evidence>
<dbReference type="PROSITE" id="PS50216">
    <property type="entry name" value="DHHC"/>
    <property type="match status" value="1"/>
</dbReference>
<keyword evidence="7" id="KW-0449">Lipoprotein</keyword>
<feature type="transmembrane region" description="Helical" evidence="10">
    <location>
        <begin position="324"/>
        <end position="345"/>
    </location>
</feature>
<evidence type="ECO:0000313" key="13">
    <source>
        <dbReference type="EMBL" id="KAK7054696.1"/>
    </source>
</evidence>
<comment type="subcellular location">
    <subcellularLocation>
        <location evidence="1">Membrane</location>
        <topology evidence="1">Multi-pass membrane protein</topology>
    </subcellularLocation>
</comment>
<dbReference type="GO" id="GO:0005794">
    <property type="term" value="C:Golgi apparatus"/>
    <property type="evidence" value="ECO:0007669"/>
    <property type="project" value="TreeGrafter"/>
</dbReference>
<feature type="domain" description="Palmitoyltransferase DHHC" evidence="12">
    <location>
        <begin position="233"/>
        <end position="357"/>
    </location>
</feature>
<dbReference type="Proteomes" id="UP001383192">
    <property type="component" value="Unassembled WGS sequence"/>
</dbReference>
<name>A0AAW0DUK6_9AGAR</name>
<evidence type="ECO:0000256" key="8">
    <source>
        <dbReference type="ARBA" id="ARBA00023315"/>
    </source>
</evidence>
<evidence type="ECO:0000256" key="11">
    <source>
        <dbReference type="SAM" id="MobiDB-lite"/>
    </source>
</evidence>
<evidence type="ECO:0000256" key="5">
    <source>
        <dbReference type="ARBA" id="ARBA00023136"/>
    </source>
</evidence>
<keyword evidence="5 10" id="KW-0472">Membrane</keyword>
<keyword evidence="14" id="KW-1185">Reference proteome</keyword>
<comment type="domain">
    <text evidence="10">The DHHC domain is required for palmitoyltransferase activity.</text>
</comment>
<evidence type="ECO:0000256" key="7">
    <source>
        <dbReference type="ARBA" id="ARBA00023288"/>
    </source>
</evidence>
<proteinExistence type="inferred from homology"/>
<feature type="transmembrane region" description="Helical" evidence="10">
    <location>
        <begin position="168"/>
        <end position="190"/>
    </location>
</feature>
<protein>
    <recommendedName>
        <fullName evidence="10">Palmitoyltransferase</fullName>
        <ecNumber evidence="10">2.3.1.225</ecNumber>
    </recommendedName>
</protein>
<dbReference type="GO" id="GO:0005783">
    <property type="term" value="C:endoplasmic reticulum"/>
    <property type="evidence" value="ECO:0007669"/>
    <property type="project" value="TreeGrafter"/>
</dbReference>
<comment type="caution">
    <text evidence="13">The sequence shown here is derived from an EMBL/GenBank/DDBJ whole genome shotgun (WGS) entry which is preliminary data.</text>
</comment>
<evidence type="ECO:0000256" key="9">
    <source>
        <dbReference type="ARBA" id="ARBA00048048"/>
    </source>
</evidence>
<keyword evidence="2 10" id="KW-0808">Transferase</keyword>
<gene>
    <name evidence="13" type="primary">ERF2</name>
    <name evidence="13" type="ORF">VNI00_003159</name>
</gene>
<evidence type="ECO:0000256" key="2">
    <source>
        <dbReference type="ARBA" id="ARBA00022679"/>
    </source>
</evidence>
<dbReference type="GO" id="GO:0006612">
    <property type="term" value="P:protein targeting to membrane"/>
    <property type="evidence" value="ECO:0007669"/>
    <property type="project" value="TreeGrafter"/>
</dbReference>
<feature type="transmembrane region" description="Helical" evidence="10">
    <location>
        <begin position="278"/>
        <end position="303"/>
    </location>
</feature>
<dbReference type="AlphaFoldDB" id="A0AAW0DUK6"/>
<evidence type="ECO:0000256" key="3">
    <source>
        <dbReference type="ARBA" id="ARBA00022692"/>
    </source>
</evidence>
<evidence type="ECO:0000313" key="14">
    <source>
        <dbReference type="Proteomes" id="UP001383192"/>
    </source>
</evidence>
<keyword evidence="4 10" id="KW-1133">Transmembrane helix</keyword>
<feature type="transmembrane region" description="Helical" evidence="10">
    <location>
        <begin position="134"/>
        <end position="159"/>
    </location>
</feature>
<accession>A0AAW0DUK6</accession>